<keyword evidence="1" id="KW-1133">Transmembrane helix</keyword>
<feature type="transmembrane region" description="Helical" evidence="1">
    <location>
        <begin position="52"/>
        <end position="72"/>
    </location>
</feature>
<reference evidence="2" key="1">
    <citation type="journal article" date="2015" name="Nature">
        <title>Complex archaea that bridge the gap between prokaryotes and eukaryotes.</title>
        <authorList>
            <person name="Spang A."/>
            <person name="Saw J.H."/>
            <person name="Jorgensen S.L."/>
            <person name="Zaremba-Niedzwiedzka K."/>
            <person name="Martijn J."/>
            <person name="Lind A.E."/>
            <person name="van Eijk R."/>
            <person name="Schleper C."/>
            <person name="Guy L."/>
            <person name="Ettema T.J."/>
        </authorList>
    </citation>
    <scope>NUCLEOTIDE SEQUENCE</scope>
</reference>
<feature type="transmembrane region" description="Helical" evidence="1">
    <location>
        <begin position="84"/>
        <end position="102"/>
    </location>
</feature>
<proteinExistence type="predicted"/>
<organism evidence="2">
    <name type="scientific">marine sediment metagenome</name>
    <dbReference type="NCBI Taxonomy" id="412755"/>
    <lineage>
        <taxon>unclassified sequences</taxon>
        <taxon>metagenomes</taxon>
        <taxon>ecological metagenomes</taxon>
    </lineage>
</organism>
<gene>
    <name evidence="2" type="ORF">LCGC14_0305970</name>
</gene>
<keyword evidence="1" id="KW-0472">Membrane</keyword>
<feature type="transmembrane region" description="Helical" evidence="1">
    <location>
        <begin position="122"/>
        <end position="145"/>
    </location>
</feature>
<name>A0A0F9WV56_9ZZZZ</name>
<protein>
    <submittedName>
        <fullName evidence="2">Uncharacterized protein</fullName>
    </submittedName>
</protein>
<dbReference type="EMBL" id="LAZR01000195">
    <property type="protein sequence ID" value="KKN82773.1"/>
    <property type="molecule type" value="Genomic_DNA"/>
</dbReference>
<accession>A0A0F9WV56</accession>
<keyword evidence="1" id="KW-0812">Transmembrane</keyword>
<dbReference type="AlphaFoldDB" id="A0A0F9WV56"/>
<evidence type="ECO:0000256" key="1">
    <source>
        <dbReference type="SAM" id="Phobius"/>
    </source>
</evidence>
<sequence>MITLKLLLWVFMLAACYSMVEVQVEGKDGWAKKLPTFRLNIFITKLLIGKPLTGYHIFMLATFVTVFHGVYIFMPWSKFVEAQVWGWLFIYFILEDFLWFVFNKHYGIKKFKEGKIPWHKRWLWKLPLSYWTFGIVGIGLLYYGIQGGIV</sequence>
<evidence type="ECO:0000313" key="2">
    <source>
        <dbReference type="EMBL" id="KKN82773.1"/>
    </source>
</evidence>
<comment type="caution">
    <text evidence="2">The sequence shown here is derived from an EMBL/GenBank/DDBJ whole genome shotgun (WGS) entry which is preliminary data.</text>
</comment>
<dbReference type="PROSITE" id="PS51257">
    <property type="entry name" value="PROKAR_LIPOPROTEIN"/>
    <property type="match status" value="1"/>
</dbReference>